<dbReference type="AlphaFoldDB" id="A0AAF3EMF8"/>
<feature type="compositionally biased region" description="Basic and acidic residues" evidence="1">
    <location>
        <begin position="32"/>
        <end position="44"/>
    </location>
</feature>
<accession>A0AAF3EMF8</accession>
<proteinExistence type="predicted"/>
<feature type="region of interest" description="Disordered" evidence="1">
    <location>
        <begin position="32"/>
        <end position="54"/>
    </location>
</feature>
<evidence type="ECO:0000256" key="1">
    <source>
        <dbReference type="SAM" id="MobiDB-lite"/>
    </source>
</evidence>
<sequence length="54" mass="6474">MQLLERFRAKLDQAEQTDILFDKSDANLRDEAKSDWYDLSDPRHPINKRKRGEI</sequence>
<dbReference type="Proteomes" id="UP000887575">
    <property type="component" value="Unassembled WGS sequence"/>
</dbReference>
<protein>
    <submittedName>
        <fullName evidence="3">Uncharacterized protein</fullName>
    </submittedName>
</protein>
<name>A0AAF3EMF8_9BILA</name>
<organism evidence="2 3">
    <name type="scientific">Mesorhabditis belari</name>
    <dbReference type="NCBI Taxonomy" id="2138241"/>
    <lineage>
        <taxon>Eukaryota</taxon>
        <taxon>Metazoa</taxon>
        <taxon>Ecdysozoa</taxon>
        <taxon>Nematoda</taxon>
        <taxon>Chromadorea</taxon>
        <taxon>Rhabditida</taxon>
        <taxon>Rhabditina</taxon>
        <taxon>Rhabditomorpha</taxon>
        <taxon>Rhabditoidea</taxon>
        <taxon>Rhabditidae</taxon>
        <taxon>Mesorhabditinae</taxon>
        <taxon>Mesorhabditis</taxon>
    </lineage>
</organism>
<evidence type="ECO:0000313" key="2">
    <source>
        <dbReference type="Proteomes" id="UP000887575"/>
    </source>
</evidence>
<evidence type="ECO:0000313" key="3">
    <source>
        <dbReference type="WBParaSite" id="MBELARI_LOCUS15140"/>
    </source>
</evidence>
<feature type="compositionally biased region" description="Basic residues" evidence="1">
    <location>
        <begin position="45"/>
        <end position="54"/>
    </location>
</feature>
<keyword evidence="2" id="KW-1185">Reference proteome</keyword>
<reference evidence="3" key="1">
    <citation type="submission" date="2024-02" db="UniProtKB">
        <authorList>
            <consortium name="WormBaseParasite"/>
        </authorList>
    </citation>
    <scope>IDENTIFICATION</scope>
</reference>
<dbReference type="WBParaSite" id="MBELARI_LOCUS15140">
    <property type="protein sequence ID" value="MBELARI_LOCUS15140"/>
    <property type="gene ID" value="MBELARI_LOCUS15140"/>
</dbReference>